<protein>
    <submittedName>
        <fullName evidence="1">Uncharacterized protein</fullName>
    </submittedName>
</protein>
<reference evidence="1 2" key="1">
    <citation type="submission" date="2018-08" db="EMBL/GenBank/DDBJ databases">
        <title>A genome reference for cultivated species of the human gut microbiota.</title>
        <authorList>
            <person name="Zou Y."/>
            <person name="Xue W."/>
            <person name="Luo G."/>
        </authorList>
    </citation>
    <scope>NUCLEOTIDE SEQUENCE [LARGE SCALE GENOMIC DNA]</scope>
    <source>
        <strain evidence="1 2">TF08-11</strain>
    </source>
</reference>
<gene>
    <name evidence="1" type="ORF">DXC78_02355</name>
</gene>
<comment type="caution">
    <text evidence="1">The sequence shown here is derived from an EMBL/GenBank/DDBJ whole genome shotgun (WGS) entry which is preliminary data.</text>
</comment>
<name>A0A3E3E6W1_9FIRM</name>
<evidence type="ECO:0000313" key="2">
    <source>
        <dbReference type="Proteomes" id="UP000260721"/>
    </source>
</evidence>
<organism evidence="1 2">
    <name type="scientific">Faecalicoccus pleomorphus</name>
    <dbReference type="NCBI Taxonomy" id="1323"/>
    <lineage>
        <taxon>Bacteria</taxon>
        <taxon>Bacillati</taxon>
        <taxon>Bacillota</taxon>
        <taxon>Erysipelotrichia</taxon>
        <taxon>Erysipelotrichales</taxon>
        <taxon>Erysipelotrichaceae</taxon>
        <taxon>Faecalicoccus</taxon>
    </lineage>
</organism>
<sequence>MNLRSHNEPSFSTEAIIEKNTEILSQIVFLTDKEKPQRFYFLILGNRKNGQNKEDAYNKVRD</sequence>
<accession>A0A3E3E6W1</accession>
<evidence type="ECO:0000313" key="1">
    <source>
        <dbReference type="EMBL" id="RGD77633.1"/>
    </source>
</evidence>
<dbReference type="AlphaFoldDB" id="A0A3E3E6W1"/>
<dbReference type="Proteomes" id="UP000260721">
    <property type="component" value="Unassembled WGS sequence"/>
</dbReference>
<proteinExistence type="predicted"/>
<dbReference type="EMBL" id="QUSK01000004">
    <property type="protein sequence ID" value="RGD77633.1"/>
    <property type="molecule type" value="Genomic_DNA"/>
</dbReference>